<dbReference type="Gene3D" id="1.20.1510.10">
    <property type="entry name" value="Cation efflux protein transmembrane domain"/>
    <property type="match status" value="1"/>
</dbReference>
<dbReference type="PANTHER" id="PTHR43840">
    <property type="entry name" value="MITOCHONDRIAL METAL TRANSPORTER 1-RELATED"/>
    <property type="match status" value="1"/>
</dbReference>
<evidence type="ECO:0000259" key="9">
    <source>
        <dbReference type="Pfam" id="PF16916"/>
    </source>
</evidence>
<evidence type="ECO:0000256" key="7">
    <source>
        <dbReference type="SAM" id="Phobius"/>
    </source>
</evidence>
<comment type="caution">
    <text evidence="10">The sequence shown here is derived from an EMBL/GenBank/DDBJ whole genome shotgun (WGS) entry which is preliminary data.</text>
</comment>
<evidence type="ECO:0000256" key="2">
    <source>
        <dbReference type="ARBA" id="ARBA00008114"/>
    </source>
</evidence>
<keyword evidence="3" id="KW-0813">Transport</keyword>
<dbReference type="EMBL" id="JBEPSB010000027">
    <property type="protein sequence ID" value="MET4562942.1"/>
    <property type="molecule type" value="Genomic_DNA"/>
</dbReference>
<dbReference type="Gene3D" id="3.30.70.1350">
    <property type="entry name" value="Cation efflux protein, cytoplasmic domain"/>
    <property type="match status" value="1"/>
</dbReference>
<dbReference type="SUPFAM" id="SSF161111">
    <property type="entry name" value="Cation efflux protein transmembrane domain-like"/>
    <property type="match status" value="1"/>
</dbReference>
<feature type="transmembrane region" description="Helical" evidence="7">
    <location>
        <begin position="82"/>
        <end position="100"/>
    </location>
</feature>
<comment type="similarity">
    <text evidence="2">Belongs to the cation diffusion facilitator (CDF) transporter (TC 2.A.4) family.</text>
</comment>
<dbReference type="RefSeq" id="WP_054768617.1">
    <property type="nucleotide sequence ID" value="NZ_JBEPSB010000027.1"/>
</dbReference>
<sequence>MELYTNLRQGEKGAWLSIGTYLILSSTKLTIGYLGTSEALKADGLNNTTDIIASIAVLIGLRIAQRPPDSNHQYGHLRAETIASLVASFIMLIVGLQVLINSLKSLWEPSGTTPSLLTAYVAIGSAIVMYVVYRYNLALAKKIRSAAVKAAAYDNRSDALVSIGTAIGIFGAIFGFPIIDTLTALVVAFLIIKTAVEIFWEAVQSLTDAFNIDEVETLSVLIRNVEGVIELLDFKGRAHGNMYFIDVTVTVNPYLNVFESHRITEEIEHTVMRENPFCQVLVHIEPHIEINTPADNKGLSKKSFKQ</sequence>
<keyword evidence="5 7" id="KW-1133">Transmembrane helix</keyword>
<dbReference type="InterPro" id="IPR002524">
    <property type="entry name" value="Cation_efflux"/>
</dbReference>
<evidence type="ECO:0000256" key="3">
    <source>
        <dbReference type="ARBA" id="ARBA00022448"/>
    </source>
</evidence>
<reference evidence="10 11" key="1">
    <citation type="submission" date="2024-06" db="EMBL/GenBank/DDBJ databases">
        <title>Sorghum-associated microbial communities from plants grown in Nebraska, USA.</title>
        <authorList>
            <person name="Schachtman D."/>
        </authorList>
    </citation>
    <scope>NUCLEOTIDE SEQUENCE [LARGE SCALE GENOMIC DNA]</scope>
    <source>
        <strain evidence="10 11">736</strain>
    </source>
</reference>
<dbReference type="InterPro" id="IPR058533">
    <property type="entry name" value="Cation_efflux_TM"/>
</dbReference>
<dbReference type="PANTHER" id="PTHR43840:SF50">
    <property type="entry name" value="MANGANESE EFFLUX SYSTEM PROTEIN MNES"/>
    <property type="match status" value="1"/>
</dbReference>
<dbReference type="InterPro" id="IPR036837">
    <property type="entry name" value="Cation_efflux_CTD_sf"/>
</dbReference>
<evidence type="ECO:0000256" key="1">
    <source>
        <dbReference type="ARBA" id="ARBA00004141"/>
    </source>
</evidence>
<dbReference type="Pfam" id="PF01545">
    <property type="entry name" value="Cation_efflux"/>
    <property type="match status" value="1"/>
</dbReference>
<organism evidence="10 11">
    <name type="scientific">Lysinibacillus parviboronicapiens</name>
    <dbReference type="NCBI Taxonomy" id="436516"/>
    <lineage>
        <taxon>Bacteria</taxon>
        <taxon>Bacillati</taxon>
        <taxon>Bacillota</taxon>
        <taxon>Bacilli</taxon>
        <taxon>Bacillales</taxon>
        <taxon>Bacillaceae</taxon>
        <taxon>Lysinibacillus</taxon>
    </lineage>
</organism>
<evidence type="ECO:0000313" key="10">
    <source>
        <dbReference type="EMBL" id="MET4562942.1"/>
    </source>
</evidence>
<evidence type="ECO:0000256" key="4">
    <source>
        <dbReference type="ARBA" id="ARBA00022692"/>
    </source>
</evidence>
<name>A0ABV2PPR5_9BACI</name>
<feature type="domain" description="Cation efflux protein cytoplasmic" evidence="9">
    <location>
        <begin position="214"/>
        <end position="287"/>
    </location>
</feature>
<dbReference type="NCBIfam" id="TIGR01297">
    <property type="entry name" value="CDF"/>
    <property type="match status" value="1"/>
</dbReference>
<keyword evidence="11" id="KW-1185">Reference proteome</keyword>
<feature type="transmembrane region" description="Helical" evidence="7">
    <location>
        <begin position="120"/>
        <end position="138"/>
    </location>
</feature>
<keyword evidence="4 7" id="KW-0812">Transmembrane</keyword>
<dbReference type="InterPro" id="IPR027469">
    <property type="entry name" value="Cation_efflux_TMD_sf"/>
</dbReference>
<comment type="subcellular location">
    <subcellularLocation>
        <location evidence="1">Membrane</location>
        <topology evidence="1">Multi-pass membrane protein</topology>
    </subcellularLocation>
</comment>
<dbReference type="Proteomes" id="UP001549363">
    <property type="component" value="Unassembled WGS sequence"/>
</dbReference>
<evidence type="ECO:0000256" key="5">
    <source>
        <dbReference type="ARBA" id="ARBA00022989"/>
    </source>
</evidence>
<evidence type="ECO:0000256" key="6">
    <source>
        <dbReference type="ARBA" id="ARBA00023136"/>
    </source>
</evidence>
<feature type="transmembrane region" description="Helical" evidence="7">
    <location>
        <begin position="159"/>
        <end position="179"/>
    </location>
</feature>
<gene>
    <name evidence="10" type="ORF">ABIA69_004133</name>
</gene>
<dbReference type="InterPro" id="IPR050291">
    <property type="entry name" value="CDF_Transporter"/>
</dbReference>
<evidence type="ECO:0000313" key="11">
    <source>
        <dbReference type="Proteomes" id="UP001549363"/>
    </source>
</evidence>
<dbReference type="InterPro" id="IPR027470">
    <property type="entry name" value="Cation_efflux_CTD"/>
</dbReference>
<accession>A0ABV2PPR5</accession>
<protein>
    <submittedName>
        <fullName evidence="10">Cation diffusion facilitator family transporter</fullName>
    </submittedName>
</protein>
<dbReference type="SUPFAM" id="SSF160240">
    <property type="entry name" value="Cation efflux protein cytoplasmic domain-like"/>
    <property type="match status" value="1"/>
</dbReference>
<proteinExistence type="inferred from homology"/>
<dbReference type="Pfam" id="PF16916">
    <property type="entry name" value="ZT_dimer"/>
    <property type="match status" value="1"/>
</dbReference>
<feature type="domain" description="Cation efflux protein transmembrane" evidence="8">
    <location>
        <begin position="15"/>
        <end position="206"/>
    </location>
</feature>
<keyword evidence="6 7" id="KW-0472">Membrane</keyword>
<evidence type="ECO:0000259" key="8">
    <source>
        <dbReference type="Pfam" id="PF01545"/>
    </source>
</evidence>